<keyword evidence="2" id="KW-0732">Signal</keyword>
<organism evidence="4 5">
    <name type="scientific">Artemia franciscana</name>
    <name type="common">Brine shrimp</name>
    <name type="synonym">Artemia sanfranciscana</name>
    <dbReference type="NCBI Taxonomy" id="6661"/>
    <lineage>
        <taxon>Eukaryota</taxon>
        <taxon>Metazoa</taxon>
        <taxon>Ecdysozoa</taxon>
        <taxon>Arthropoda</taxon>
        <taxon>Crustacea</taxon>
        <taxon>Branchiopoda</taxon>
        <taxon>Anostraca</taxon>
        <taxon>Artemiidae</taxon>
        <taxon>Artemia</taxon>
    </lineage>
</organism>
<dbReference type="EMBL" id="JAVRJZ010000001">
    <property type="protein sequence ID" value="KAK2727169.1"/>
    <property type="molecule type" value="Genomic_DNA"/>
</dbReference>
<sequence>MLMRFVLVIFYFFLVRPFNGKLMPKYDGSPNGNHEKDAQNIREKKRSSIRQSRLDDIKNQMMGVFGPNRTIPVFNFSQLKWEMNVPQKAQKMIQILPSCLSPRNADETMWSLPIFFNVFFDLQNLSNILSNPGEILNAKLVLHKDPELQTDATHDFDMDSYETGQRIKVSLYAYSRPLKKSRSRKKLVSSRWFYPNEQIELIFDITKVTRQWMWGSTRTTNHGLFLEAVNEDGQTTMVSSLFPRPCGHPSAKQTHNVSLNITVQDNSEKARESAGNFHLPLLQLSEKLNNDPLANVALDQLREIHRKFYPTPKPLKTPDPQFITLSVLEEIDYLGPKTEPTKNIMNDVQSDGPAETSVLYFLTRLFRSG</sequence>
<feature type="chain" id="PRO_5041684267" description="TGF-beta propeptide domain-containing protein" evidence="2">
    <location>
        <begin position="21"/>
        <end position="369"/>
    </location>
</feature>
<evidence type="ECO:0000313" key="5">
    <source>
        <dbReference type="Proteomes" id="UP001187531"/>
    </source>
</evidence>
<evidence type="ECO:0000259" key="3">
    <source>
        <dbReference type="Pfam" id="PF00688"/>
    </source>
</evidence>
<keyword evidence="5" id="KW-1185">Reference proteome</keyword>
<evidence type="ECO:0000313" key="4">
    <source>
        <dbReference type="EMBL" id="KAK2727169.1"/>
    </source>
</evidence>
<feature type="region of interest" description="Disordered" evidence="1">
    <location>
        <begin position="25"/>
        <end position="45"/>
    </location>
</feature>
<dbReference type="Gene3D" id="2.60.120.970">
    <property type="match status" value="1"/>
</dbReference>
<gene>
    <name evidence="4" type="ORF">QYM36_007859</name>
</gene>
<evidence type="ECO:0000256" key="1">
    <source>
        <dbReference type="SAM" id="MobiDB-lite"/>
    </source>
</evidence>
<feature type="signal peptide" evidence="2">
    <location>
        <begin position="1"/>
        <end position="20"/>
    </location>
</feature>
<accession>A0AA88LHI4</accession>
<dbReference type="Proteomes" id="UP001187531">
    <property type="component" value="Unassembled WGS sequence"/>
</dbReference>
<feature type="domain" description="TGF-beta propeptide" evidence="3">
    <location>
        <begin position="118"/>
        <end position="236"/>
    </location>
</feature>
<proteinExistence type="predicted"/>
<dbReference type="InterPro" id="IPR001111">
    <property type="entry name" value="TGF-b_propeptide"/>
</dbReference>
<dbReference type="Pfam" id="PF00688">
    <property type="entry name" value="TGFb_propeptide"/>
    <property type="match status" value="1"/>
</dbReference>
<dbReference type="AlphaFoldDB" id="A0AA88LHI4"/>
<evidence type="ECO:0000256" key="2">
    <source>
        <dbReference type="SAM" id="SignalP"/>
    </source>
</evidence>
<name>A0AA88LHI4_ARTSF</name>
<comment type="caution">
    <text evidence="4">The sequence shown here is derived from an EMBL/GenBank/DDBJ whole genome shotgun (WGS) entry which is preliminary data.</text>
</comment>
<feature type="compositionally biased region" description="Basic and acidic residues" evidence="1">
    <location>
        <begin position="33"/>
        <end position="42"/>
    </location>
</feature>
<protein>
    <recommendedName>
        <fullName evidence="3">TGF-beta propeptide domain-containing protein</fullName>
    </recommendedName>
</protein>
<reference evidence="4" key="1">
    <citation type="submission" date="2023-07" db="EMBL/GenBank/DDBJ databases">
        <title>Chromosome-level genome assembly of Artemia franciscana.</title>
        <authorList>
            <person name="Jo E."/>
        </authorList>
    </citation>
    <scope>NUCLEOTIDE SEQUENCE</scope>
    <source>
        <tissue evidence="4">Whole body</tissue>
    </source>
</reference>